<name>A0A4Q7MW86_9BURK</name>
<sequence>MQTEHTPAAGDGEAGDRPWVTRRQAECVTGLAAAIFGLLVMFGALENEIGWSDFGPAAGAFPFYVGVVILLAALWMTWQGWRRPGGADEVWLMRSQCRRMLSFFLPIVVYVVLSLWLGLYVGSALYLGTVMWRQGGYGPLRSYAVGVGVALAFFVVFEIGFQMALLKGPLENWLGVY</sequence>
<protein>
    <submittedName>
        <fullName evidence="3">Tripartite tricarboxylate transporter TctB family protein</fullName>
    </submittedName>
</protein>
<dbReference type="Proteomes" id="UP000292039">
    <property type="component" value="Unassembled WGS sequence"/>
</dbReference>
<keyword evidence="1" id="KW-1133">Transmembrane helix</keyword>
<dbReference type="AlphaFoldDB" id="A0A4Q7MW86"/>
<dbReference type="RefSeq" id="WP_130486304.1">
    <property type="nucleotide sequence ID" value="NZ_CBCSEB010000003.1"/>
</dbReference>
<keyword evidence="1" id="KW-0812">Transmembrane</keyword>
<evidence type="ECO:0000313" key="4">
    <source>
        <dbReference type="Proteomes" id="UP000292039"/>
    </source>
</evidence>
<dbReference type="Pfam" id="PF07331">
    <property type="entry name" value="TctB"/>
    <property type="match status" value="1"/>
</dbReference>
<feature type="transmembrane region" description="Helical" evidence="1">
    <location>
        <begin position="57"/>
        <end position="78"/>
    </location>
</feature>
<organism evidence="3 4">
    <name type="scientific">Kerstersia gyiorum</name>
    <dbReference type="NCBI Taxonomy" id="206506"/>
    <lineage>
        <taxon>Bacteria</taxon>
        <taxon>Pseudomonadati</taxon>
        <taxon>Pseudomonadota</taxon>
        <taxon>Betaproteobacteria</taxon>
        <taxon>Burkholderiales</taxon>
        <taxon>Alcaligenaceae</taxon>
        <taxon>Kerstersia</taxon>
    </lineage>
</organism>
<evidence type="ECO:0000313" key="3">
    <source>
        <dbReference type="EMBL" id="RZS72964.1"/>
    </source>
</evidence>
<keyword evidence="1" id="KW-0472">Membrane</keyword>
<dbReference type="InterPro" id="IPR009936">
    <property type="entry name" value="DUF1468"/>
</dbReference>
<feature type="transmembrane region" description="Helical" evidence="1">
    <location>
        <begin position="142"/>
        <end position="161"/>
    </location>
</feature>
<feature type="transmembrane region" description="Helical" evidence="1">
    <location>
        <begin position="99"/>
        <end position="122"/>
    </location>
</feature>
<dbReference type="EMBL" id="SGWZ01000001">
    <property type="protein sequence ID" value="RZS72964.1"/>
    <property type="molecule type" value="Genomic_DNA"/>
</dbReference>
<proteinExistence type="predicted"/>
<reference evidence="3 4" key="1">
    <citation type="submission" date="2019-02" db="EMBL/GenBank/DDBJ databases">
        <title>Genomic Encyclopedia of Type Strains, Phase IV (KMG-IV): sequencing the most valuable type-strain genomes for metagenomic binning, comparative biology and taxonomic classification.</title>
        <authorList>
            <person name="Goeker M."/>
        </authorList>
    </citation>
    <scope>NUCLEOTIDE SEQUENCE [LARGE SCALE GENOMIC DNA]</scope>
    <source>
        <strain evidence="3 4">DSM 16618</strain>
    </source>
</reference>
<feature type="domain" description="DUF1468" evidence="2">
    <location>
        <begin position="30"/>
        <end position="165"/>
    </location>
</feature>
<gene>
    <name evidence="3" type="ORF">EV679_0148</name>
</gene>
<feature type="transmembrane region" description="Helical" evidence="1">
    <location>
        <begin position="27"/>
        <end position="45"/>
    </location>
</feature>
<comment type="caution">
    <text evidence="3">The sequence shown here is derived from an EMBL/GenBank/DDBJ whole genome shotgun (WGS) entry which is preliminary data.</text>
</comment>
<evidence type="ECO:0000259" key="2">
    <source>
        <dbReference type="Pfam" id="PF07331"/>
    </source>
</evidence>
<accession>A0A4Q7MW86</accession>
<evidence type="ECO:0000256" key="1">
    <source>
        <dbReference type="SAM" id="Phobius"/>
    </source>
</evidence>